<dbReference type="InterPro" id="IPR030395">
    <property type="entry name" value="GP_PDE_dom"/>
</dbReference>
<keyword evidence="3" id="KW-1185">Reference proteome</keyword>
<comment type="caution">
    <text evidence="2">The sequence shown here is derived from an EMBL/GenBank/DDBJ whole genome shotgun (WGS) entry which is preliminary data.</text>
</comment>
<dbReference type="EMBL" id="JBHUOF010000021">
    <property type="protein sequence ID" value="MFD2800959.1"/>
    <property type="molecule type" value="Genomic_DNA"/>
</dbReference>
<dbReference type="Proteomes" id="UP001597478">
    <property type="component" value="Unassembled WGS sequence"/>
</dbReference>
<dbReference type="Gene3D" id="3.20.20.190">
    <property type="entry name" value="Phosphatidylinositol (PI) phosphodiesterase"/>
    <property type="match status" value="1"/>
</dbReference>
<accession>A0ABW5WBV8</accession>
<evidence type="ECO:0000259" key="1">
    <source>
        <dbReference type="PROSITE" id="PS51704"/>
    </source>
</evidence>
<organism evidence="2 3">
    <name type="scientific">Prauserella oleivorans</name>
    <dbReference type="NCBI Taxonomy" id="1478153"/>
    <lineage>
        <taxon>Bacteria</taxon>
        <taxon>Bacillati</taxon>
        <taxon>Actinomycetota</taxon>
        <taxon>Actinomycetes</taxon>
        <taxon>Pseudonocardiales</taxon>
        <taxon>Pseudonocardiaceae</taxon>
        <taxon>Prauserella</taxon>
    </lineage>
</organism>
<dbReference type="PANTHER" id="PTHR43805:SF1">
    <property type="entry name" value="GP-PDE DOMAIN-CONTAINING PROTEIN"/>
    <property type="match status" value="1"/>
</dbReference>
<dbReference type="InterPro" id="IPR017946">
    <property type="entry name" value="PLC-like_Pdiesterase_TIM-brl"/>
</dbReference>
<gene>
    <name evidence="2" type="ORF">ACFS2C_16330</name>
</gene>
<dbReference type="PANTHER" id="PTHR43805">
    <property type="entry name" value="GLYCEROPHOSPHORYL DIESTER PHOSPHODIESTERASE"/>
    <property type="match status" value="1"/>
</dbReference>
<reference evidence="3" key="1">
    <citation type="journal article" date="2019" name="Int. J. Syst. Evol. Microbiol.">
        <title>The Global Catalogue of Microorganisms (GCM) 10K type strain sequencing project: providing services to taxonomists for standard genome sequencing and annotation.</title>
        <authorList>
            <consortium name="The Broad Institute Genomics Platform"/>
            <consortium name="The Broad Institute Genome Sequencing Center for Infectious Disease"/>
            <person name="Wu L."/>
            <person name="Ma J."/>
        </authorList>
    </citation>
    <scope>NUCLEOTIDE SEQUENCE [LARGE SCALE GENOMIC DNA]</scope>
    <source>
        <strain evidence="3">IBRC-M 10906</strain>
    </source>
</reference>
<dbReference type="CDD" id="cd08561">
    <property type="entry name" value="GDPD_cytoplasmic_ScUgpQ2_like"/>
    <property type="match status" value="1"/>
</dbReference>
<name>A0ABW5WBV8_9PSEU</name>
<evidence type="ECO:0000313" key="2">
    <source>
        <dbReference type="EMBL" id="MFD2800959.1"/>
    </source>
</evidence>
<evidence type="ECO:0000313" key="3">
    <source>
        <dbReference type="Proteomes" id="UP001597478"/>
    </source>
</evidence>
<dbReference type="RefSeq" id="WP_377390880.1">
    <property type="nucleotide sequence ID" value="NZ_JBHSAN010000024.1"/>
</dbReference>
<feature type="domain" description="GP-PDE" evidence="1">
    <location>
        <begin position="14"/>
        <end position="252"/>
    </location>
</feature>
<dbReference type="SUPFAM" id="SSF51695">
    <property type="entry name" value="PLC-like phosphodiesterases"/>
    <property type="match status" value="1"/>
</dbReference>
<protein>
    <submittedName>
        <fullName evidence="2">Glycerophosphodiester phosphodiesterase</fullName>
    </submittedName>
</protein>
<dbReference type="Pfam" id="PF03009">
    <property type="entry name" value="GDPD"/>
    <property type="match status" value="1"/>
</dbReference>
<sequence length="269" mass="29621">MPTRSHPYLAGPLPRAFAHRGWHLDDLAGLENSLPAFRRAVDEGFGYIETDVHATSDGVVVVHHDALLDRTTDGTGPIARQTWRTVQRARIGGSVPVSRLEDVLEELPGARFNVDVKAGAAVEPFVRTLQRLDAFDRVAGASFSDARLARMRKLAGPRLITSLGPRSAAVLWANGWLPFLRLGFLSRGAMAQVPVRQGRMTVVDRAFLRSARHAGVEVHVWTVNDKHEMRALLDLGVHGIVTDRPDRLRELLIERGAWPSSGDDAMLAE</sequence>
<dbReference type="PROSITE" id="PS51704">
    <property type="entry name" value="GP_PDE"/>
    <property type="match status" value="1"/>
</dbReference>
<proteinExistence type="predicted"/>